<dbReference type="InterPro" id="IPR029058">
    <property type="entry name" value="AB_hydrolase_fold"/>
</dbReference>
<evidence type="ECO:0000313" key="2">
    <source>
        <dbReference type="EMBL" id="CAA9315288.1"/>
    </source>
</evidence>
<organism evidence="2">
    <name type="scientific">uncultured Nocardioidaceae bacterium</name>
    <dbReference type="NCBI Taxonomy" id="253824"/>
    <lineage>
        <taxon>Bacteria</taxon>
        <taxon>Bacillati</taxon>
        <taxon>Actinomycetota</taxon>
        <taxon>Actinomycetes</taxon>
        <taxon>Propionibacteriales</taxon>
        <taxon>Nocardioidaceae</taxon>
        <taxon>environmental samples</taxon>
    </lineage>
</organism>
<dbReference type="InterPro" id="IPR051044">
    <property type="entry name" value="MAG_DAG_Lipase"/>
</dbReference>
<feature type="domain" description="Serine aminopeptidase S33" evidence="1">
    <location>
        <begin position="78"/>
        <end position="132"/>
    </location>
</feature>
<dbReference type="Gene3D" id="3.40.50.1820">
    <property type="entry name" value="alpha/beta hydrolase"/>
    <property type="match status" value="1"/>
</dbReference>
<sequence>MANASLTRFGSRRGVRGVVLVLHGGQERSEDPVMWRQASFLRMVLVSIAMRRREVAVWLLRYQVRGWNARPGQDPAPVRDARWALEQIREAHPGVPVVLVGHSMGGRTANYIADEPDVVGVVALAPWLLPSEPVHTTPLLVLHGTADSWTSPEASRQHVERVRAAGGCAAWFPVDGGKHAMLSPLRRWHAFARDGALGLLSLQELPSDVRDALASSGRGQSPVP</sequence>
<dbReference type="PANTHER" id="PTHR11614">
    <property type="entry name" value="PHOSPHOLIPASE-RELATED"/>
    <property type="match status" value="1"/>
</dbReference>
<name>A0A6J4KVJ2_9ACTN</name>
<dbReference type="InterPro" id="IPR022742">
    <property type="entry name" value="Hydrolase_4"/>
</dbReference>
<dbReference type="AlphaFoldDB" id="A0A6J4KVJ2"/>
<proteinExistence type="predicted"/>
<reference evidence="2" key="1">
    <citation type="submission" date="2020-02" db="EMBL/GenBank/DDBJ databases">
        <authorList>
            <person name="Meier V. D."/>
        </authorList>
    </citation>
    <scope>NUCLEOTIDE SEQUENCE</scope>
    <source>
        <strain evidence="2">AVDCRST_MAG46</strain>
    </source>
</reference>
<dbReference type="Pfam" id="PF12146">
    <property type="entry name" value="Hydrolase_4"/>
    <property type="match status" value="1"/>
</dbReference>
<accession>A0A6J4KVJ2</accession>
<evidence type="ECO:0000259" key="1">
    <source>
        <dbReference type="Pfam" id="PF12146"/>
    </source>
</evidence>
<protein>
    <recommendedName>
        <fullName evidence="1">Serine aminopeptidase S33 domain-containing protein</fullName>
    </recommendedName>
</protein>
<gene>
    <name evidence="2" type="ORF">AVDCRST_MAG46-455</name>
</gene>
<dbReference type="EMBL" id="CADCUD010000037">
    <property type="protein sequence ID" value="CAA9315288.1"/>
    <property type="molecule type" value="Genomic_DNA"/>
</dbReference>
<dbReference type="SUPFAM" id="SSF53474">
    <property type="entry name" value="alpha/beta-Hydrolases"/>
    <property type="match status" value="1"/>
</dbReference>